<keyword evidence="3" id="KW-1185">Reference proteome</keyword>
<keyword evidence="1" id="KW-0812">Transmembrane</keyword>
<dbReference type="EMBL" id="AP023081">
    <property type="protein sequence ID" value="BCD83628.1"/>
    <property type="molecule type" value="Genomic_DNA"/>
</dbReference>
<dbReference type="Proteomes" id="UP001064896">
    <property type="component" value="Chromosome"/>
</dbReference>
<keyword evidence="1" id="KW-1133">Transmembrane helix</keyword>
<dbReference type="RefSeq" id="WP_265169221.1">
    <property type="nucleotide sequence ID" value="NZ_AP023081.1"/>
</dbReference>
<protein>
    <submittedName>
        <fullName evidence="2">Uncharacterized protein</fullName>
    </submittedName>
</protein>
<name>A0ABM7L2B1_9PSED</name>
<feature type="transmembrane region" description="Helical" evidence="1">
    <location>
        <begin position="7"/>
        <end position="29"/>
    </location>
</feature>
<evidence type="ECO:0000256" key="1">
    <source>
        <dbReference type="SAM" id="Phobius"/>
    </source>
</evidence>
<evidence type="ECO:0000313" key="2">
    <source>
        <dbReference type="EMBL" id="BCD83628.1"/>
    </source>
</evidence>
<gene>
    <name evidence="2" type="ORF">PSm6_00350</name>
</gene>
<organism evidence="2 3">
    <name type="scientific">Pseudomonas solani</name>
    <dbReference type="NCBI Taxonomy" id="2731552"/>
    <lineage>
        <taxon>Bacteria</taxon>
        <taxon>Pseudomonadati</taxon>
        <taxon>Pseudomonadota</taxon>
        <taxon>Gammaproteobacteria</taxon>
        <taxon>Pseudomonadales</taxon>
        <taxon>Pseudomonadaceae</taxon>
        <taxon>Pseudomonas</taxon>
    </lineage>
</organism>
<sequence>MTHSRKAFWLFFAGGVIFYVVLLGTPMIAGHITAEAPVSQR</sequence>
<proteinExistence type="predicted"/>
<keyword evidence="1" id="KW-0472">Membrane</keyword>
<evidence type="ECO:0000313" key="3">
    <source>
        <dbReference type="Proteomes" id="UP001064896"/>
    </source>
</evidence>
<reference evidence="2" key="1">
    <citation type="submission" date="2020-05" db="EMBL/GenBank/DDBJ databases">
        <title>Complete genome sequence of Pseudomonas sp. Sm006.</title>
        <authorList>
            <person name="Takeuchi K."/>
            <person name="Someya N."/>
        </authorList>
    </citation>
    <scope>NUCLEOTIDE SEQUENCE</scope>
    <source>
        <strain evidence="2">Sm006</strain>
    </source>
</reference>
<accession>A0ABM7L2B1</accession>